<dbReference type="GeneID" id="130465493"/>
<feature type="domain" description="DUF4218" evidence="3">
    <location>
        <begin position="777"/>
        <end position="889"/>
    </location>
</feature>
<evidence type="ECO:0008006" key="7">
    <source>
        <dbReference type="Google" id="ProtNLM"/>
    </source>
</evidence>
<feature type="region of interest" description="Disordered" evidence="1">
    <location>
        <begin position="592"/>
        <end position="611"/>
    </location>
</feature>
<organism evidence="5 6">
    <name type="scientific">Spinacia oleracea</name>
    <name type="common">Spinach</name>
    <dbReference type="NCBI Taxonomy" id="3562"/>
    <lineage>
        <taxon>Eukaryota</taxon>
        <taxon>Viridiplantae</taxon>
        <taxon>Streptophyta</taxon>
        <taxon>Embryophyta</taxon>
        <taxon>Tracheophyta</taxon>
        <taxon>Spermatophyta</taxon>
        <taxon>Magnoliopsida</taxon>
        <taxon>eudicotyledons</taxon>
        <taxon>Gunneridae</taxon>
        <taxon>Pentapetalae</taxon>
        <taxon>Caryophyllales</taxon>
        <taxon>Chenopodiaceae</taxon>
        <taxon>Chenopodioideae</taxon>
        <taxon>Anserineae</taxon>
        <taxon>Spinacia</taxon>
    </lineage>
</organism>
<evidence type="ECO:0000259" key="3">
    <source>
        <dbReference type="Pfam" id="PF13960"/>
    </source>
</evidence>
<feature type="domain" description="DUF4216" evidence="2">
    <location>
        <begin position="1008"/>
        <end position="1080"/>
    </location>
</feature>
<evidence type="ECO:0000259" key="4">
    <source>
        <dbReference type="Pfam" id="PF13963"/>
    </source>
</evidence>
<dbReference type="InterPro" id="IPR004242">
    <property type="entry name" value="Transposase_21"/>
</dbReference>
<dbReference type="InterPro" id="IPR029480">
    <property type="entry name" value="Transpos_assoc"/>
</dbReference>
<dbReference type="PANTHER" id="PTHR10775">
    <property type="entry name" value="OS08G0208400 PROTEIN"/>
    <property type="match status" value="1"/>
</dbReference>
<reference evidence="6" key="2">
    <citation type="submission" date="2025-08" db="UniProtKB">
        <authorList>
            <consortium name="RefSeq"/>
        </authorList>
    </citation>
    <scope>IDENTIFICATION</scope>
    <source>
        <tissue evidence="6">Leaf</tissue>
    </source>
</reference>
<feature type="compositionally biased region" description="Acidic residues" evidence="1">
    <location>
        <begin position="592"/>
        <end position="609"/>
    </location>
</feature>
<dbReference type="PANTHER" id="PTHR10775:SF192">
    <property type="match status" value="1"/>
</dbReference>
<reference evidence="5" key="1">
    <citation type="journal article" date="2021" name="Nat. Commun.">
        <title>Genomic analyses provide insights into spinach domestication and the genetic basis of agronomic traits.</title>
        <authorList>
            <person name="Cai X."/>
            <person name="Sun X."/>
            <person name="Xu C."/>
            <person name="Sun H."/>
            <person name="Wang X."/>
            <person name="Ge C."/>
            <person name="Zhang Z."/>
            <person name="Wang Q."/>
            <person name="Fei Z."/>
            <person name="Jiao C."/>
            <person name="Wang Q."/>
        </authorList>
    </citation>
    <scope>NUCLEOTIDE SEQUENCE [LARGE SCALE GENOMIC DNA]</scope>
    <source>
        <strain evidence="5">cv. Varoflay</strain>
    </source>
</reference>
<evidence type="ECO:0000313" key="6">
    <source>
        <dbReference type="RefSeq" id="XP_056690251.1"/>
    </source>
</evidence>
<dbReference type="InterPro" id="IPR025452">
    <property type="entry name" value="DUF4218"/>
</dbReference>
<feature type="domain" description="Transposase-associated" evidence="4">
    <location>
        <begin position="44"/>
        <end position="112"/>
    </location>
</feature>
<dbReference type="Pfam" id="PF02992">
    <property type="entry name" value="Transposase_21"/>
    <property type="match status" value="1"/>
</dbReference>
<evidence type="ECO:0000313" key="5">
    <source>
        <dbReference type="Proteomes" id="UP000813463"/>
    </source>
</evidence>
<accession>A0ABM3R3Q5</accession>
<dbReference type="Proteomes" id="UP000813463">
    <property type="component" value="Chromosome 1"/>
</dbReference>
<dbReference type="RefSeq" id="XP_056690251.1">
    <property type="nucleotide sequence ID" value="XM_056834273.1"/>
</dbReference>
<gene>
    <name evidence="6" type="primary">LOC130465493</name>
</gene>
<keyword evidence="5" id="KW-1185">Reference proteome</keyword>
<dbReference type="InterPro" id="IPR025312">
    <property type="entry name" value="DUF4216"/>
</dbReference>
<protein>
    <recommendedName>
        <fullName evidence="7">DUF4218 domain-containing protein</fullName>
    </recommendedName>
</protein>
<dbReference type="Pfam" id="PF13952">
    <property type="entry name" value="DUF4216"/>
    <property type="match status" value="1"/>
</dbReference>
<dbReference type="Pfam" id="PF13963">
    <property type="entry name" value="Transpos_assoc"/>
    <property type="match status" value="1"/>
</dbReference>
<evidence type="ECO:0000259" key="2">
    <source>
        <dbReference type="Pfam" id="PF13952"/>
    </source>
</evidence>
<proteinExistence type="predicted"/>
<evidence type="ECO:0000256" key="1">
    <source>
        <dbReference type="SAM" id="MobiDB-lite"/>
    </source>
</evidence>
<dbReference type="Pfam" id="PF13960">
    <property type="entry name" value="DUF4218"/>
    <property type="match status" value="1"/>
</dbReference>
<name>A0ABM3R3Q5_SPIOL</name>
<sequence>MDRVDMMILNLKLRKYGHGSAGDYIAESIWEVLLWWNVEYMDTSWIDLQKGDTRYYNGCMEFLEVAKENLLKGKTRCPCNKCKLNKWFDLGEVGGHILFNGFYKNYRQWIFHRRVEESNTLEIPNDQENVVGRDDMNGLLRAAFKVDNSPQPTNEPQDPSLSEANFEDEYSYDMHEELNFECEEDDEFPSTNTNEEEAKYKRLREASDEGLYEGCTTFSKLSFLLHLFHLKCMFHWSAASFNKLLELLLDAFPYIKEFPSSYYEGMKIMNDLGLGYEKIHACPNDCMLYWGEFAGKSECHICHRSRWKNVKENEGESSVKDKGTCKKGVPAKVMRYFPLIPRLKRLYMSSKTAEDMRWHFDRKDGNIISHPADGEAWKMFDKRYEEFAKDPRNVRLGLASDGFNPYRLMNTSYSTWPVILIPYNLPPWLCMKSTSFILSVLIPGKQGPGMDIDVYLQPLIHELKLLWEGVDAFDAYSGKNFKMRAALHSTINDFPAYAMLSGWSTRGYKACPSCVDSTHSYSFGGKIVYLGCRKWLPVDHPYRSQTNEFDGTEEHGLAPVRVSGTEVLKQQEKVKYVYGKSKVVQKKRGRLEDDELDDDDDDNDDNDQDESNRVLWKKKSKLFELEYWEHNPLRHNLDVMHIEKNVCDNFLGTLLDMSKSRDDKNARLALKKLNIKSHLWPQSHPSRVNDYLPPAAYTMSKEEKERFLTVLQNLKVPDGYGSNLQRCVNLKQRKFINLKSHDNHMLMQDVLPVALRASNATKVIDLLDELSYFFKKICSTAIERSELDTIQSKLVLTLCKMEKEFIPTFFTIMVHLLIHLVEEVKLGGPVHYRWMYPIERYLAFLKSHVSNKAQPEGSIAEGYLLWETIAFCSRYLESVETIFNRPKRNEDGVPDINNYLYDSAGRVVGMKKNVRVDDKSLKQAHRYVLLHSDEMKPANDLDDSTKEGKLRKALAYGLSNRGKRMKSVIINGYNFDTVDRERSRKTQNSGIMVEADGQEYYGKLNEILELDYYGSFKVLMFRCDWVDVRRGVKTYTNGRVRVNFSKLMHTGQNLDDDPFIFSSQAKQVFYIEDEIQKGWLHVIKTKPRDLFDIPDDDDDDELLNDSVLDL</sequence>